<evidence type="ECO:0000313" key="2">
    <source>
        <dbReference type="Proteomes" id="UP000814033"/>
    </source>
</evidence>
<dbReference type="Proteomes" id="UP000814033">
    <property type="component" value="Unassembled WGS sequence"/>
</dbReference>
<comment type="caution">
    <text evidence="1">The sequence shown here is derived from an EMBL/GenBank/DDBJ whole genome shotgun (WGS) entry which is preliminary data.</text>
</comment>
<gene>
    <name evidence="1" type="ORF">FA95DRAFT_561681</name>
</gene>
<dbReference type="EMBL" id="MU276062">
    <property type="protein sequence ID" value="KAI0042520.1"/>
    <property type="molecule type" value="Genomic_DNA"/>
</dbReference>
<organism evidence="1 2">
    <name type="scientific">Auriscalpium vulgare</name>
    <dbReference type="NCBI Taxonomy" id="40419"/>
    <lineage>
        <taxon>Eukaryota</taxon>
        <taxon>Fungi</taxon>
        <taxon>Dikarya</taxon>
        <taxon>Basidiomycota</taxon>
        <taxon>Agaricomycotina</taxon>
        <taxon>Agaricomycetes</taxon>
        <taxon>Russulales</taxon>
        <taxon>Auriscalpiaceae</taxon>
        <taxon>Auriscalpium</taxon>
    </lineage>
</organism>
<reference evidence="1" key="2">
    <citation type="journal article" date="2022" name="New Phytol.">
        <title>Evolutionary transition to the ectomycorrhizal habit in the genomes of a hyperdiverse lineage of mushroom-forming fungi.</title>
        <authorList>
            <person name="Looney B."/>
            <person name="Miyauchi S."/>
            <person name="Morin E."/>
            <person name="Drula E."/>
            <person name="Courty P.E."/>
            <person name="Kohler A."/>
            <person name="Kuo A."/>
            <person name="LaButti K."/>
            <person name="Pangilinan J."/>
            <person name="Lipzen A."/>
            <person name="Riley R."/>
            <person name="Andreopoulos W."/>
            <person name="He G."/>
            <person name="Johnson J."/>
            <person name="Nolan M."/>
            <person name="Tritt A."/>
            <person name="Barry K.W."/>
            <person name="Grigoriev I.V."/>
            <person name="Nagy L.G."/>
            <person name="Hibbett D."/>
            <person name="Henrissat B."/>
            <person name="Matheny P.B."/>
            <person name="Labbe J."/>
            <person name="Martin F.M."/>
        </authorList>
    </citation>
    <scope>NUCLEOTIDE SEQUENCE</scope>
    <source>
        <strain evidence="1">FP105234-sp</strain>
    </source>
</reference>
<accession>A0ACB8RF44</accession>
<protein>
    <submittedName>
        <fullName evidence="1">Uncharacterized protein</fullName>
    </submittedName>
</protein>
<reference evidence="1" key="1">
    <citation type="submission" date="2021-02" db="EMBL/GenBank/DDBJ databases">
        <authorList>
            <consortium name="DOE Joint Genome Institute"/>
            <person name="Ahrendt S."/>
            <person name="Looney B.P."/>
            <person name="Miyauchi S."/>
            <person name="Morin E."/>
            <person name="Drula E."/>
            <person name="Courty P.E."/>
            <person name="Chicoki N."/>
            <person name="Fauchery L."/>
            <person name="Kohler A."/>
            <person name="Kuo A."/>
            <person name="Labutti K."/>
            <person name="Pangilinan J."/>
            <person name="Lipzen A."/>
            <person name="Riley R."/>
            <person name="Andreopoulos W."/>
            <person name="He G."/>
            <person name="Johnson J."/>
            <person name="Barry K.W."/>
            <person name="Grigoriev I.V."/>
            <person name="Nagy L."/>
            <person name="Hibbett D."/>
            <person name="Henrissat B."/>
            <person name="Matheny P.B."/>
            <person name="Labbe J."/>
            <person name="Martin F."/>
        </authorList>
    </citation>
    <scope>NUCLEOTIDE SEQUENCE</scope>
    <source>
        <strain evidence="1">FP105234-sp</strain>
    </source>
</reference>
<proteinExistence type="predicted"/>
<evidence type="ECO:0000313" key="1">
    <source>
        <dbReference type="EMBL" id="KAI0042520.1"/>
    </source>
</evidence>
<sequence>MCSSMRRSMSQGTMKTREGVQLNYWRTRQSRCPSSHPRRSSLHSRHARISEDIRASQSRHQDRSREEARRRIVQPAVAYASRRRINVQTGASTMSWVTCPRSKMVHISVLYTRADSYHFLRVADVSYSLNRVGTGRATTRSSSAANLDVPTAHQQRTSKHCSAPCYH</sequence>
<name>A0ACB8RF44_9AGAM</name>
<keyword evidence="2" id="KW-1185">Reference proteome</keyword>